<gene>
    <name evidence="1" type="ordered locus">XAC1062</name>
</gene>
<organism evidence="1 2">
    <name type="scientific">Xanthomonas axonopodis pv. citri (strain 306)</name>
    <dbReference type="NCBI Taxonomy" id="190486"/>
    <lineage>
        <taxon>Bacteria</taxon>
        <taxon>Pseudomonadati</taxon>
        <taxon>Pseudomonadota</taxon>
        <taxon>Gammaproteobacteria</taxon>
        <taxon>Lysobacterales</taxon>
        <taxon>Lysobacteraceae</taxon>
        <taxon>Xanthomonas</taxon>
    </lineage>
</organism>
<dbReference type="Proteomes" id="UP000000576">
    <property type="component" value="Chromosome"/>
</dbReference>
<accession>A0AAI7ZDV1</accession>
<dbReference type="KEGG" id="xac:XAC1062"/>
<name>A0AAI7ZDV1_XANAC</name>
<dbReference type="AlphaFoldDB" id="A0AAI7ZDV1"/>
<proteinExistence type="predicted"/>
<protein>
    <submittedName>
        <fullName evidence="1">Uncharacterized protein</fullName>
    </submittedName>
</protein>
<evidence type="ECO:0000313" key="2">
    <source>
        <dbReference type="Proteomes" id="UP000000576"/>
    </source>
</evidence>
<dbReference type="EMBL" id="AE008923">
    <property type="protein sequence ID" value="AAM35942.1"/>
    <property type="molecule type" value="Genomic_DNA"/>
</dbReference>
<sequence>MKYIWIVILAAGFAAVSDRAEAVAIRCETCQVDGDFRAEAVRAGPGTHIVYSVSNNLVQQWYVGSGGGGGTVPARAGAASTPVVRKQTAPGGATQEISKAHTFHVIAGGTIRPIYNIPVAMLGLNPDAREKTAYDYVTDTNLRGMVEGAAGSSVLIDKVTGSSVMGALTDLLQLVTNYTGVRDQARLIFRIVFKDGSYVSVIVDLAQANGKSEPGSERTAAGQTIPKQASELSGTWTNYGGDNLAPMVALIQRFGGTVSFSGSGGTGGTITRIVCVTQTCTVERSAY</sequence>
<evidence type="ECO:0000313" key="1">
    <source>
        <dbReference type="EMBL" id="AAM35942.1"/>
    </source>
</evidence>
<reference evidence="1 2" key="1">
    <citation type="journal article" date="2002" name="Nature">
        <title>Comparison of the genomes of two Xanthomonas pathogens with differing host specificities.</title>
        <authorList>
            <person name="da Silva A.C."/>
            <person name="Ferro J.A."/>
            <person name="Reinach F.C."/>
            <person name="Farah C.S."/>
            <person name="Furlan L.R."/>
            <person name="Quaggio R.B."/>
            <person name="Monteiro-Vitorello C.B."/>
            <person name="Van Sluys M.A."/>
            <person name="Almeida N.F."/>
            <person name="Alves L.M."/>
            <person name="do Amaral A.M."/>
            <person name="Bertolini M.C."/>
            <person name="Camargo L.E."/>
            <person name="Camarotte G."/>
            <person name="Cannavan F."/>
            <person name="Cardozo J."/>
            <person name="Chambergo F."/>
            <person name="Ciapina L.P."/>
            <person name="Cicarelli R.M."/>
            <person name="Coutinho L.L."/>
            <person name="Cursino-Santos J.R."/>
            <person name="El-Dorry H."/>
            <person name="Faria J.B."/>
            <person name="Ferreira A.J."/>
            <person name="Ferreira R.C."/>
            <person name="Ferro M.I."/>
            <person name="Formighieri E.F."/>
            <person name="Franco M.C."/>
            <person name="Greggio C.C."/>
            <person name="Gruber A."/>
            <person name="Katsuyama A.M."/>
            <person name="Kishi L.T."/>
            <person name="Leite R.P."/>
            <person name="Lemos E.G."/>
            <person name="Lemos M.V."/>
            <person name="Locali E.C."/>
            <person name="Machado M.A."/>
            <person name="Madeira A.M."/>
            <person name="Martinez-Rossi N.M."/>
            <person name="Martins E.C."/>
            <person name="Meidanis J."/>
            <person name="Menck C.F."/>
            <person name="Miyaki C.Y."/>
            <person name="Moon D.H."/>
            <person name="Moreira L.M."/>
            <person name="Novo M.T."/>
            <person name="Okura V.K."/>
            <person name="Oliveira M.C."/>
            <person name="Oliveira V.R."/>
            <person name="Pereira H.A."/>
            <person name="Rossi A."/>
            <person name="Sena J.A."/>
            <person name="Silva C."/>
            <person name="de Souza R.F."/>
            <person name="Spinola L.A."/>
            <person name="Takita M.A."/>
            <person name="Tamura R.E."/>
            <person name="Teixeira E.C."/>
            <person name="Tezza R.I."/>
            <person name="Trindade dos Santos M."/>
            <person name="Truffi D."/>
            <person name="Tsai S.M."/>
            <person name="White F.F."/>
            <person name="Setubal J.C."/>
            <person name="Kitajima J.P."/>
        </authorList>
    </citation>
    <scope>NUCLEOTIDE SEQUENCE [LARGE SCALE GENOMIC DNA]</scope>
    <source>
        <strain evidence="1 2">306</strain>
    </source>
</reference>